<accession>A0A1V9FXX5</accession>
<dbReference type="EMBL" id="LVYD01000046">
    <property type="protein sequence ID" value="OQP63193.1"/>
    <property type="molecule type" value="Genomic_DNA"/>
</dbReference>
<dbReference type="Proteomes" id="UP000192796">
    <property type="component" value="Unassembled WGS sequence"/>
</dbReference>
<keyword evidence="3" id="KW-1185">Reference proteome</keyword>
<name>A0A1V9FXX5_9BACT</name>
<proteinExistence type="predicted"/>
<dbReference type="InterPro" id="IPR046525">
    <property type="entry name" value="DUF6702"/>
</dbReference>
<organism evidence="2 3">
    <name type="scientific">Niastella vici</name>
    <dbReference type="NCBI Taxonomy" id="1703345"/>
    <lineage>
        <taxon>Bacteria</taxon>
        <taxon>Pseudomonadati</taxon>
        <taxon>Bacteroidota</taxon>
        <taxon>Chitinophagia</taxon>
        <taxon>Chitinophagales</taxon>
        <taxon>Chitinophagaceae</taxon>
        <taxon>Niastella</taxon>
    </lineage>
</organism>
<feature type="transmembrane region" description="Helical" evidence="1">
    <location>
        <begin position="12"/>
        <end position="33"/>
    </location>
</feature>
<comment type="caution">
    <text evidence="2">The sequence shown here is derived from an EMBL/GenBank/DDBJ whole genome shotgun (WGS) entry which is preliminary data.</text>
</comment>
<dbReference type="Pfam" id="PF20420">
    <property type="entry name" value="DUF6702"/>
    <property type="match status" value="1"/>
</dbReference>
<keyword evidence="1" id="KW-0472">Membrane</keyword>
<evidence type="ECO:0000313" key="2">
    <source>
        <dbReference type="EMBL" id="OQP63193.1"/>
    </source>
</evidence>
<gene>
    <name evidence="2" type="ORF">A3860_25220</name>
</gene>
<reference evidence="2 3" key="1">
    <citation type="submission" date="2016-03" db="EMBL/GenBank/DDBJ databases">
        <title>Niastella vici sp. nov., isolated from farmland soil.</title>
        <authorList>
            <person name="Chen L."/>
            <person name="Wang D."/>
            <person name="Yang S."/>
            <person name="Wang G."/>
        </authorList>
    </citation>
    <scope>NUCLEOTIDE SEQUENCE [LARGE SCALE GENOMIC DNA]</scope>
    <source>
        <strain evidence="2 3">DJ57</strain>
    </source>
</reference>
<evidence type="ECO:0000256" key="1">
    <source>
        <dbReference type="SAM" id="Phobius"/>
    </source>
</evidence>
<protein>
    <submittedName>
        <fullName evidence="2">Uncharacterized protein</fullName>
    </submittedName>
</protein>
<evidence type="ECO:0000313" key="3">
    <source>
        <dbReference type="Proteomes" id="UP000192796"/>
    </source>
</evidence>
<dbReference type="STRING" id="1703345.A3860_25220"/>
<sequence>MVFKIIKRFVTLKFSCSMVILLYKWLFLVSWFLGSGHSEAMPARHPLYVSVTEMNYNAADKNLEISCKLFTDDFEKTLANIYHTKVDLTAPANKGEADKMVKEYIKSHLQLKLDNKAVNFEFVGFEKENDAVWSYFEVSNTTPAPKKIDVVNSILYELYDKQMNLMHVTVGGNRKSTRLNYPDKEASFQF</sequence>
<dbReference type="AlphaFoldDB" id="A0A1V9FXX5"/>
<keyword evidence="1" id="KW-0812">Transmembrane</keyword>
<keyword evidence="1" id="KW-1133">Transmembrane helix</keyword>